<protein>
    <submittedName>
        <fullName evidence="2">Uncharacterized protein</fullName>
    </submittedName>
</protein>
<feature type="region of interest" description="Disordered" evidence="1">
    <location>
        <begin position="417"/>
        <end position="608"/>
    </location>
</feature>
<proteinExistence type="predicted"/>
<evidence type="ECO:0000256" key="1">
    <source>
        <dbReference type="SAM" id="MobiDB-lite"/>
    </source>
</evidence>
<feature type="region of interest" description="Disordered" evidence="1">
    <location>
        <begin position="179"/>
        <end position="213"/>
    </location>
</feature>
<evidence type="ECO:0000313" key="2">
    <source>
        <dbReference type="EMBL" id="VUC27823.1"/>
    </source>
</evidence>
<feature type="compositionally biased region" description="Basic and acidic residues" evidence="1">
    <location>
        <begin position="753"/>
        <end position="762"/>
    </location>
</feature>
<feature type="compositionally biased region" description="Basic residues" evidence="1">
    <location>
        <begin position="733"/>
        <end position="746"/>
    </location>
</feature>
<dbReference type="EMBL" id="CABFNS010000775">
    <property type="protein sequence ID" value="VUC27823.1"/>
    <property type="molecule type" value="Genomic_DNA"/>
</dbReference>
<feature type="compositionally biased region" description="Polar residues" evidence="1">
    <location>
        <begin position="181"/>
        <end position="199"/>
    </location>
</feature>
<name>A0ABY6UCA1_BIOOC</name>
<feature type="region of interest" description="Disordered" evidence="1">
    <location>
        <begin position="724"/>
        <end position="762"/>
    </location>
</feature>
<feature type="compositionally biased region" description="Polar residues" evidence="1">
    <location>
        <begin position="59"/>
        <end position="69"/>
    </location>
</feature>
<gene>
    <name evidence="2" type="ORF">CLO192961_LOCUS220162</name>
</gene>
<feature type="region of interest" description="Disordered" evidence="1">
    <location>
        <begin position="1"/>
        <end position="129"/>
    </location>
</feature>
<feature type="compositionally biased region" description="Polar residues" evidence="1">
    <location>
        <begin position="11"/>
        <end position="20"/>
    </location>
</feature>
<organism evidence="2 3">
    <name type="scientific">Bionectria ochroleuca</name>
    <name type="common">Gliocladium roseum</name>
    <dbReference type="NCBI Taxonomy" id="29856"/>
    <lineage>
        <taxon>Eukaryota</taxon>
        <taxon>Fungi</taxon>
        <taxon>Dikarya</taxon>
        <taxon>Ascomycota</taxon>
        <taxon>Pezizomycotina</taxon>
        <taxon>Sordariomycetes</taxon>
        <taxon>Hypocreomycetidae</taxon>
        <taxon>Hypocreales</taxon>
        <taxon>Bionectriaceae</taxon>
        <taxon>Clonostachys</taxon>
    </lineage>
</organism>
<keyword evidence="3" id="KW-1185">Reference proteome</keyword>
<feature type="compositionally biased region" description="Polar residues" evidence="1">
    <location>
        <begin position="111"/>
        <end position="121"/>
    </location>
</feature>
<feature type="region of interest" description="Disordered" evidence="1">
    <location>
        <begin position="233"/>
        <end position="262"/>
    </location>
</feature>
<feature type="compositionally biased region" description="Polar residues" evidence="1">
    <location>
        <begin position="541"/>
        <end position="552"/>
    </location>
</feature>
<evidence type="ECO:0000313" key="3">
    <source>
        <dbReference type="Proteomes" id="UP000766486"/>
    </source>
</evidence>
<feature type="compositionally biased region" description="Basic and acidic residues" evidence="1">
    <location>
        <begin position="468"/>
        <end position="481"/>
    </location>
</feature>
<feature type="compositionally biased region" description="Low complexity" evidence="1">
    <location>
        <begin position="41"/>
        <end position="58"/>
    </location>
</feature>
<reference evidence="2 3" key="1">
    <citation type="submission" date="2019-06" db="EMBL/GenBank/DDBJ databases">
        <authorList>
            <person name="Broberg M."/>
        </authorList>
    </citation>
    <scope>NUCLEOTIDE SEQUENCE [LARGE SCALE GENOMIC DNA]</scope>
</reference>
<feature type="compositionally biased region" description="Polar residues" evidence="1">
    <location>
        <begin position="562"/>
        <end position="578"/>
    </location>
</feature>
<feature type="compositionally biased region" description="Polar residues" evidence="1">
    <location>
        <begin position="77"/>
        <end position="92"/>
    </location>
</feature>
<sequence length="762" mass="84418">MTPLASIPEVSHSNLDSRTNQSRHPRVSSFERARRRSRVLIISRQPSRPRPRAISPKSTAQKNQNSKSSEGVAAVSSYDQSSPAELPATNQDGRCARGKANIADISEPDSPCQSTPAQSDISIDIDSFPLPPSYNNKPLPLLPSVHDGPAESTKKYMSTNDTSSARALLRQQVYNRKLLSKNPSTNAVSYGHSSSSVTTKDAARPRSSKYSHVDPDLIDTITKSVAEQIGVMSQANLPKNPNRPGDSSRNFQDNASRSPSQVRALDTFTRELQRYAEIVGATGKSPTFTPTPSKSSATLRTVSALLPFRSEFNAAGLAVTSKDQRHQDTQASTKVKAASHRPRARHYHAFNSKRFGVLQVDGKVDSLSDPTTAVEFTSPTNTDIWRRSLIDRLPPRRNVLFPYRPRSRRSCLPCLPKRRVRLPSQKSSQRNSVKIPQGYVRRLSQQPKPRHISESRHVVSRGPSSHYSQKDQHSSSRHPESDDSDEPTIRVPKANTLNAVLGLRRKRKIIASPRFSKQRKHKTPSEPPQVQLFPHNYAAYKSSTDANSSDQVSCRPGKGSPPESQIQKDCGPHNQSKQPRVDYDALSIPELPPSRRHQAGKAAQSHSLQDVFSDRLTAKAVRELSRHDPGRYPVQIPPYLRTIVSSPKPPVIPCRVSSRRFQTSTSENSSVTVQVDDRDVLKGLHIAAAAACDESVHTTVHKNTGLNVRRFLAELMAFSALGQGQSAEDKEKQVKRRRAKIRKLKQQVRASGKRMEEGSGVI</sequence>
<comment type="caution">
    <text evidence="2">The sequence shown here is derived from an EMBL/GenBank/DDBJ whole genome shotgun (WGS) entry which is preliminary data.</text>
</comment>
<feature type="compositionally biased region" description="Polar residues" evidence="1">
    <location>
        <begin position="424"/>
        <end position="434"/>
    </location>
</feature>
<dbReference type="Proteomes" id="UP000766486">
    <property type="component" value="Unassembled WGS sequence"/>
</dbReference>
<accession>A0ABY6UCA1</accession>
<feature type="region of interest" description="Disordered" evidence="1">
    <location>
        <begin position="320"/>
        <end position="343"/>
    </location>
</feature>
<feature type="compositionally biased region" description="Polar residues" evidence="1">
    <location>
        <begin position="233"/>
        <end position="261"/>
    </location>
</feature>